<reference evidence="2 3" key="1">
    <citation type="submission" date="2019-09" db="EMBL/GenBank/DDBJ databases">
        <title>YIM 48816 draft genome.</title>
        <authorList>
            <person name="Jiang L."/>
        </authorList>
    </citation>
    <scope>NUCLEOTIDE SEQUENCE [LARGE SCALE GENOMIC DNA]</scope>
    <source>
        <strain evidence="2 3">YIM 48816</strain>
    </source>
</reference>
<keyword evidence="1" id="KW-1133">Transmembrane helix</keyword>
<accession>A0A6L3T0C0</accession>
<name>A0A6L3T0C0_9HYPH</name>
<dbReference type="RefSeq" id="WP_151001219.1">
    <property type="nucleotide sequence ID" value="NZ_BPQY01000149.1"/>
</dbReference>
<keyword evidence="1" id="KW-0812">Transmembrane</keyword>
<comment type="caution">
    <text evidence="2">The sequence shown here is derived from an EMBL/GenBank/DDBJ whole genome shotgun (WGS) entry which is preliminary data.</text>
</comment>
<dbReference type="Proteomes" id="UP000474159">
    <property type="component" value="Unassembled WGS sequence"/>
</dbReference>
<evidence type="ECO:0000313" key="3">
    <source>
        <dbReference type="Proteomes" id="UP000474159"/>
    </source>
</evidence>
<gene>
    <name evidence="2" type="ORF">F6X53_16055</name>
</gene>
<evidence type="ECO:0000256" key="1">
    <source>
        <dbReference type="SAM" id="Phobius"/>
    </source>
</evidence>
<keyword evidence="3" id="KW-1185">Reference proteome</keyword>
<dbReference type="EMBL" id="VZZK01000016">
    <property type="protein sequence ID" value="KAB1078011.1"/>
    <property type="molecule type" value="Genomic_DNA"/>
</dbReference>
<dbReference type="AlphaFoldDB" id="A0A6L3T0C0"/>
<proteinExistence type="predicted"/>
<feature type="transmembrane region" description="Helical" evidence="1">
    <location>
        <begin position="39"/>
        <end position="58"/>
    </location>
</feature>
<organism evidence="2 3">
    <name type="scientific">Methylobacterium soli</name>
    <dbReference type="NCBI Taxonomy" id="553447"/>
    <lineage>
        <taxon>Bacteria</taxon>
        <taxon>Pseudomonadati</taxon>
        <taxon>Pseudomonadota</taxon>
        <taxon>Alphaproteobacteria</taxon>
        <taxon>Hyphomicrobiales</taxon>
        <taxon>Methylobacteriaceae</taxon>
        <taxon>Methylobacterium</taxon>
    </lineage>
</organism>
<protein>
    <submittedName>
        <fullName evidence="2">Uncharacterized protein</fullName>
    </submittedName>
</protein>
<sequence>MSGYFAQRSGDRDMIVLLFGAILGGLIGALFGGGGVTRTVVIVQIGACFGAIVAAEILRRRRS</sequence>
<keyword evidence="1" id="KW-0472">Membrane</keyword>
<feature type="transmembrane region" description="Helical" evidence="1">
    <location>
        <begin position="14"/>
        <end position="33"/>
    </location>
</feature>
<evidence type="ECO:0000313" key="2">
    <source>
        <dbReference type="EMBL" id="KAB1078011.1"/>
    </source>
</evidence>